<proteinExistence type="predicted"/>
<dbReference type="InterPro" id="IPR003615">
    <property type="entry name" value="HNH_nuc"/>
</dbReference>
<evidence type="ECO:0000313" key="9">
    <source>
        <dbReference type="EMBL" id="CAB4985482.1"/>
    </source>
</evidence>
<dbReference type="PANTHER" id="PTHR33877:SF2">
    <property type="entry name" value="OS07G0170200 PROTEIN"/>
    <property type="match status" value="1"/>
</dbReference>
<evidence type="ECO:0000313" key="4">
    <source>
        <dbReference type="EMBL" id="CAB4719815.1"/>
    </source>
</evidence>
<accession>A0A6J6RFR5</accession>
<name>A0A6J6RFR5_9ZZZZ</name>
<evidence type="ECO:0000313" key="6">
    <source>
        <dbReference type="EMBL" id="CAB4833399.1"/>
    </source>
</evidence>
<dbReference type="Gene3D" id="1.10.30.50">
    <property type="match status" value="1"/>
</dbReference>
<evidence type="ECO:0000313" key="2">
    <source>
        <dbReference type="EMBL" id="CAB4337048.1"/>
    </source>
</evidence>
<dbReference type="EMBL" id="CAEZYM010000003">
    <property type="protein sequence ID" value="CAB4719815.1"/>
    <property type="molecule type" value="Genomic_DNA"/>
</dbReference>
<dbReference type="EMBL" id="CAEZXO010000001">
    <property type="protein sequence ID" value="CAB4682483.1"/>
    <property type="molecule type" value="Genomic_DNA"/>
</dbReference>
<evidence type="ECO:0000313" key="3">
    <source>
        <dbReference type="EMBL" id="CAB4682483.1"/>
    </source>
</evidence>
<dbReference type="CDD" id="cd00085">
    <property type="entry name" value="HNHc"/>
    <property type="match status" value="1"/>
</dbReference>
<dbReference type="Pfam" id="PF01844">
    <property type="entry name" value="HNH"/>
    <property type="match status" value="1"/>
</dbReference>
<evidence type="ECO:0000313" key="8">
    <source>
        <dbReference type="EMBL" id="CAB4946107.1"/>
    </source>
</evidence>
<dbReference type="EMBL" id="CAFABH010000042">
    <property type="protein sequence ID" value="CAB4833399.1"/>
    <property type="molecule type" value="Genomic_DNA"/>
</dbReference>
<dbReference type="EMBL" id="CAFBOC010000020">
    <property type="protein sequence ID" value="CAB4985482.1"/>
    <property type="molecule type" value="Genomic_DNA"/>
</dbReference>
<dbReference type="EMBL" id="CAFBNH010000004">
    <property type="protein sequence ID" value="CAB4946107.1"/>
    <property type="molecule type" value="Genomic_DNA"/>
</dbReference>
<dbReference type="EMBL" id="CAEZZW010000001">
    <property type="protein sequence ID" value="CAB4771753.1"/>
    <property type="molecule type" value="Genomic_DNA"/>
</dbReference>
<evidence type="ECO:0000313" key="10">
    <source>
        <dbReference type="EMBL" id="CAB5069914.1"/>
    </source>
</evidence>
<dbReference type="AlphaFoldDB" id="A0A6J6RFR5"/>
<dbReference type="PANTHER" id="PTHR33877">
    <property type="entry name" value="SLL1193 PROTEIN"/>
    <property type="match status" value="1"/>
</dbReference>
<protein>
    <submittedName>
        <fullName evidence="4">Unannotated protein</fullName>
    </submittedName>
</protein>
<dbReference type="SMART" id="SM00507">
    <property type="entry name" value="HNHc"/>
    <property type="match status" value="1"/>
</dbReference>
<gene>
    <name evidence="3" type="ORF">UFOPK2510_00039</name>
    <name evidence="4" type="ORF">UFOPK2718_00381</name>
    <name evidence="5" type="ORF">UFOPK2936_00237</name>
    <name evidence="6" type="ORF">UFOPK3174_01470</name>
    <name evidence="7" type="ORF">UFOPK3328_00423</name>
    <name evidence="8" type="ORF">UFOPK3779_00888</name>
    <name evidence="9" type="ORF">UFOPK3913_01432</name>
    <name evidence="2" type="ORF">UFOPK4107_00681</name>
    <name evidence="10" type="ORF">UFOPK4403_00192</name>
</gene>
<dbReference type="EMBL" id="CAFBLD010000002">
    <property type="protein sequence ID" value="CAB4860038.1"/>
    <property type="molecule type" value="Genomic_DNA"/>
</dbReference>
<dbReference type="InterPro" id="IPR052892">
    <property type="entry name" value="NA-targeting_endonuclease"/>
</dbReference>
<dbReference type="InterPro" id="IPR002711">
    <property type="entry name" value="HNH"/>
</dbReference>
<feature type="domain" description="HNH nuclease" evidence="1">
    <location>
        <begin position="70"/>
        <end position="119"/>
    </location>
</feature>
<dbReference type="EMBL" id="CAESAE010000004">
    <property type="protein sequence ID" value="CAB4337048.1"/>
    <property type="molecule type" value="Genomic_DNA"/>
</dbReference>
<evidence type="ECO:0000313" key="7">
    <source>
        <dbReference type="EMBL" id="CAB4860038.1"/>
    </source>
</evidence>
<reference evidence="4" key="1">
    <citation type="submission" date="2020-05" db="EMBL/GenBank/DDBJ databases">
        <authorList>
            <person name="Chiriac C."/>
            <person name="Salcher M."/>
            <person name="Ghai R."/>
            <person name="Kavagutti S V."/>
        </authorList>
    </citation>
    <scope>NUCLEOTIDE SEQUENCE</scope>
</reference>
<dbReference type="EMBL" id="CAFBQX010000001">
    <property type="protein sequence ID" value="CAB5069914.1"/>
    <property type="molecule type" value="Genomic_DNA"/>
</dbReference>
<sequence length="171" mass="18943">MSRTLVLNATYEPLGVVPERRALILVLNSRATSLEDSDVVLHFTGGEIALPSVIKLNRFVRVPYRHAVPLSRRALFARDGGRCVYCTAPATSIDHVIPRSRGGGHTWENVVSACHRCNHLKADRPLKDLGWRMRSIPREPVGAAWRVLGTGRADAQWLPYLQPFGVIEASA</sequence>
<evidence type="ECO:0000259" key="1">
    <source>
        <dbReference type="SMART" id="SM00507"/>
    </source>
</evidence>
<organism evidence="4">
    <name type="scientific">freshwater metagenome</name>
    <dbReference type="NCBI Taxonomy" id="449393"/>
    <lineage>
        <taxon>unclassified sequences</taxon>
        <taxon>metagenomes</taxon>
        <taxon>ecological metagenomes</taxon>
    </lineage>
</organism>
<evidence type="ECO:0000313" key="5">
    <source>
        <dbReference type="EMBL" id="CAB4771753.1"/>
    </source>
</evidence>